<feature type="transmembrane region" description="Helical" evidence="11">
    <location>
        <begin position="151"/>
        <end position="169"/>
    </location>
</feature>
<keyword evidence="7 11" id="KW-0573">Peptidoglycan synthesis</keyword>
<evidence type="ECO:0000256" key="9">
    <source>
        <dbReference type="ARBA" id="ARBA00023136"/>
    </source>
</evidence>
<dbReference type="HAMAP" id="MF_02079">
    <property type="entry name" value="PGT_RodA"/>
    <property type="match status" value="1"/>
</dbReference>
<evidence type="ECO:0000256" key="11">
    <source>
        <dbReference type="HAMAP-Rule" id="MF_02079"/>
    </source>
</evidence>
<comment type="pathway">
    <text evidence="11">Cell wall biogenesis; peptidoglycan biosynthesis.</text>
</comment>
<evidence type="ECO:0000256" key="5">
    <source>
        <dbReference type="ARBA" id="ARBA00022692"/>
    </source>
</evidence>
<keyword evidence="10 11" id="KW-0961">Cell wall biogenesis/degradation</keyword>
<dbReference type="AlphaFoldDB" id="A0A0D6PF70"/>
<comment type="catalytic activity">
    <reaction evidence="11">
        <text>[GlcNAc-(1-&gt;4)-Mur2Ac(oyl-L-Ala-gamma-D-Glu-L-Lys-D-Ala-D-Ala)](n)-di-trans,octa-cis-undecaprenyl diphosphate + beta-D-GlcNAc-(1-&gt;4)-Mur2Ac(oyl-L-Ala-gamma-D-Glu-L-Lys-D-Ala-D-Ala)-di-trans,octa-cis-undecaprenyl diphosphate = [GlcNAc-(1-&gt;4)-Mur2Ac(oyl-L-Ala-gamma-D-Glu-L-Lys-D-Ala-D-Ala)](n+1)-di-trans,octa-cis-undecaprenyl diphosphate + di-trans,octa-cis-undecaprenyl diphosphate + H(+)</text>
        <dbReference type="Rhea" id="RHEA:23708"/>
        <dbReference type="Rhea" id="RHEA-COMP:9602"/>
        <dbReference type="Rhea" id="RHEA-COMP:9603"/>
        <dbReference type="ChEBI" id="CHEBI:15378"/>
        <dbReference type="ChEBI" id="CHEBI:58405"/>
        <dbReference type="ChEBI" id="CHEBI:60033"/>
        <dbReference type="ChEBI" id="CHEBI:78435"/>
        <dbReference type="EC" id="2.4.99.28"/>
    </reaction>
</comment>
<dbReference type="GO" id="GO:0009252">
    <property type="term" value="P:peptidoglycan biosynthetic process"/>
    <property type="evidence" value="ECO:0007669"/>
    <property type="project" value="UniProtKB-UniRule"/>
</dbReference>
<keyword evidence="11" id="KW-0997">Cell inner membrane</keyword>
<dbReference type="STRING" id="1120923.SAMN02746095_02082"/>
<evidence type="ECO:0000313" key="13">
    <source>
        <dbReference type="Proteomes" id="UP000032668"/>
    </source>
</evidence>
<dbReference type="InterPro" id="IPR011923">
    <property type="entry name" value="RodA/MrdB"/>
</dbReference>
<evidence type="ECO:0000256" key="10">
    <source>
        <dbReference type="ARBA" id="ARBA00023316"/>
    </source>
</evidence>
<keyword evidence="2 11" id="KW-1003">Cell membrane</keyword>
<feature type="transmembrane region" description="Helical" evidence="11">
    <location>
        <begin position="29"/>
        <end position="50"/>
    </location>
</feature>
<evidence type="ECO:0000256" key="2">
    <source>
        <dbReference type="ARBA" id="ARBA00022475"/>
    </source>
</evidence>
<feature type="transmembrane region" description="Helical" evidence="11">
    <location>
        <begin position="285"/>
        <end position="306"/>
    </location>
</feature>
<feature type="transmembrane region" description="Helical" evidence="11">
    <location>
        <begin position="90"/>
        <end position="109"/>
    </location>
</feature>
<organism evidence="12 13">
    <name type="scientific">Acidocella aminolytica 101 = DSM 11237</name>
    <dbReference type="NCBI Taxonomy" id="1120923"/>
    <lineage>
        <taxon>Bacteria</taxon>
        <taxon>Pseudomonadati</taxon>
        <taxon>Pseudomonadota</taxon>
        <taxon>Alphaproteobacteria</taxon>
        <taxon>Acetobacterales</taxon>
        <taxon>Acidocellaceae</taxon>
        <taxon>Acidocella</taxon>
    </lineage>
</organism>
<evidence type="ECO:0000256" key="4">
    <source>
        <dbReference type="ARBA" id="ARBA00022679"/>
    </source>
</evidence>
<keyword evidence="6 11" id="KW-0133">Cell shape</keyword>
<dbReference type="PROSITE" id="PS00428">
    <property type="entry name" value="FTSW_RODA_SPOVE"/>
    <property type="match status" value="1"/>
</dbReference>
<evidence type="ECO:0000313" key="12">
    <source>
        <dbReference type="EMBL" id="GAN80006.1"/>
    </source>
</evidence>
<comment type="function">
    <text evidence="11">Peptidoglycan polymerase that is essential for cell wall elongation.</text>
</comment>
<feature type="transmembrane region" description="Helical" evidence="11">
    <location>
        <begin position="62"/>
        <end position="84"/>
    </location>
</feature>
<dbReference type="PANTHER" id="PTHR30474:SF1">
    <property type="entry name" value="PEPTIDOGLYCAN GLYCOSYLTRANSFERASE MRDB"/>
    <property type="match status" value="1"/>
</dbReference>
<dbReference type="GO" id="GO:0071555">
    <property type="term" value="P:cell wall organization"/>
    <property type="evidence" value="ECO:0007669"/>
    <property type="project" value="UniProtKB-KW"/>
</dbReference>
<comment type="subcellular location">
    <subcellularLocation>
        <location evidence="11">Cell inner membrane</location>
        <topology evidence="11">Multi-pass membrane protein</topology>
    </subcellularLocation>
    <subcellularLocation>
        <location evidence="1">Membrane</location>
        <topology evidence="1">Multi-pass membrane protein</topology>
    </subcellularLocation>
</comment>
<keyword evidence="5 11" id="KW-0812">Transmembrane</keyword>
<accession>A0A0D6PF70</accession>
<evidence type="ECO:0000256" key="1">
    <source>
        <dbReference type="ARBA" id="ARBA00004141"/>
    </source>
</evidence>
<evidence type="ECO:0000256" key="6">
    <source>
        <dbReference type="ARBA" id="ARBA00022960"/>
    </source>
</evidence>
<dbReference type="GO" id="GO:0008955">
    <property type="term" value="F:peptidoglycan glycosyltransferase activity"/>
    <property type="evidence" value="ECO:0007669"/>
    <property type="project" value="UniProtKB-UniRule"/>
</dbReference>
<feature type="transmembrane region" description="Helical" evidence="11">
    <location>
        <begin position="195"/>
        <end position="213"/>
    </location>
</feature>
<keyword evidence="3 11" id="KW-0328">Glycosyltransferase</keyword>
<keyword evidence="13" id="KW-1185">Reference proteome</keyword>
<comment type="similarity">
    <text evidence="11">Belongs to the SEDS family. MrdB/RodA subfamily.</text>
</comment>
<keyword evidence="4 11" id="KW-0808">Transferase</keyword>
<dbReference type="OrthoDB" id="9768187at2"/>
<dbReference type="PANTHER" id="PTHR30474">
    <property type="entry name" value="CELL CYCLE PROTEIN"/>
    <property type="match status" value="1"/>
</dbReference>
<keyword evidence="9 11" id="KW-0472">Membrane</keyword>
<dbReference type="Proteomes" id="UP000032668">
    <property type="component" value="Unassembled WGS sequence"/>
</dbReference>
<dbReference type="GO" id="GO:0015648">
    <property type="term" value="F:lipid-linked peptidoglycan transporter activity"/>
    <property type="evidence" value="ECO:0007669"/>
    <property type="project" value="TreeGrafter"/>
</dbReference>
<keyword evidence="8 11" id="KW-1133">Transmembrane helix</keyword>
<dbReference type="NCBIfam" id="TIGR02210">
    <property type="entry name" value="rodA_shape"/>
    <property type="match status" value="1"/>
</dbReference>
<feature type="transmembrane region" description="Helical" evidence="11">
    <location>
        <begin position="351"/>
        <end position="372"/>
    </location>
</feature>
<evidence type="ECO:0000256" key="7">
    <source>
        <dbReference type="ARBA" id="ARBA00022984"/>
    </source>
</evidence>
<dbReference type="GO" id="GO:0005886">
    <property type="term" value="C:plasma membrane"/>
    <property type="evidence" value="ECO:0007669"/>
    <property type="project" value="UniProtKB-SubCell"/>
</dbReference>
<gene>
    <name evidence="11" type="primary">mrdB</name>
    <name evidence="11" type="synonym">rodA</name>
    <name evidence="12" type="ORF">Aam_035_013</name>
</gene>
<protein>
    <recommendedName>
        <fullName evidence="11">Peptidoglycan glycosyltransferase MrdB</fullName>
        <shortName evidence="11">PGT</shortName>
        <ecNumber evidence="11">2.4.99.28</ecNumber>
    </recommendedName>
    <alternativeName>
        <fullName evidence="11">Cell elongation protein RodA</fullName>
    </alternativeName>
    <alternativeName>
        <fullName evidence="11">Cell wall polymerase</fullName>
    </alternativeName>
    <alternativeName>
        <fullName evidence="11">Peptidoglycan polymerase</fullName>
        <shortName evidence="11">PG polymerase</shortName>
    </alternativeName>
</protein>
<dbReference type="EC" id="2.4.99.28" evidence="11"/>
<dbReference type="UniPathway" id="UPA00219"/>
<dbReference type="GO" id="GO:0032153">
    <property type="term" value="C:cell division site"/>
    <property type="evidence" value="ECO:0007669"/>
    <property type="project" value="TreeGrafter"/>
</dbReference>
<dbReference type="InterPro" id="IPR018365">
    <property type="entry name" value="Cell_cycle_FtsW-rel_CS"/>
</dbReference>
<evidence type="ECO:0000256" key="3">
    <source>
        <dbReference type="ARBA" id="ARBA00022676"/>
    </source>
</evidence>
<feature type="transmembrane region" description="Helical" evidence="11">
    <location>
        <begin position="318"/>
        <end position="344"/>
    </location>
</feature>
<evidence type="ECO:0000256" key="8">
    <source>
        <dbReference type="ARBA" id="ARBA00022989"/>
    </source>
</evidence>
<dbReference type="InterPro" id="IPR001182">
    <property type="entry name" value="FtsW/RodA"/>
</dbReference>
<dbReference type="Pfam" id="PF01098">
    <property type="entry name" value="FTSW_RODA_SPOVE"/>
    <property type="match status" value="1"/>
</dbReference>
<proteinExistence type="inferred from homology"/>
<dbReference type="GO" id="GO:0008360">
    <property type="term" value="P:regulation of cell shape"/>
    <property type="evidence" value="ECO:0007669"/>
    <property type="project" value="UniProtKB-KW"/>
</dbReference>
<dbReference type="GO" id="GO:0051301">
    <property type="term" value="P:cell division"/>
    <property type="evidence" value="ECO:0007669"/>
    <property type="project" value="InterPro"/>
</dbReference>
<name>A0A0D6PF70_9PROT</name>
<reference evidence="12 13" key="1">
    <citation type="submission" date="2012-11" db="EMBL/GenBank/DDBJ databases">
        <title>Whole genome sequence of Acidocella aminolytica 101 = DSM 11237.</title>
        <authorList>
            <person name="Azuma Y."/>
            <person name="Higashiura N."/>
            <person name="Hirakawa H."/>
            <person name="Matsushita K."/>
        </authorList>
    </citation>
    <scope>NUCLEOTIDE SEQUENCE [LARGE SCALE GENOMIC DNA]</scope>
    <source>
        <strain evidence="13">101 / DSM 11237</strain>
    </source>
</reference>
<sequence length="386" mass="41735">MIEPGSLSLHRPFRERSFGIARKLMRVNWLFVLCVCMLAGVGYAALYSAAGGSPEPYAQSQIIRFCGALVLMLCIAMVDIRFIAKFSWPAWLLGVLLLLAVMKFGHVGLGAKRWMSVGGVEIQPSELMKLFLAMAMGSYFKRATPEQTGNLLFVLPAVVAILIPVGLILKEPNLGTAVITGTIGATVMLGAGVRWWWFAIVVAIIAVCAPIIYEHLHAYQKARIDIFLNPGADPLGAGYNIIQSKIALGSGGFFGQGYLHGTQNQLNFLPEKQTDFVFTIIAEEFGFFGSIGVIGLLVTIVGLAYYTALSCSHVYGRLVALGIATNFFLYCFVNLSMVMGLIPVGGVPLPLISYGGSALTAVMLGFGVLMSIHVHRDVEFPETEDL</sequence>
<dbReference type="EMBL" id="BANC01000035">
    <property type="protein sequence ID" value="GAN80006.1"/>
    <property type="molecule type" value="Genomic_DNA"/>
</dbReference>
<comment type="caution">
    <text evidence="12">The sequence shown here is derived from an EMBL/GenBank/DDBJ whole genome shotgun (WGS) entry which is preliminary data.</text>
</comment>
<dbReference type="RefSeq" id="WP_048878438.1">
    <property type="nucleotide sequence ID" value="NZ_BANC01000035.1"/>
</dbReference>